<name>A0A0P7E4X0_9GAMM</name>
<keyword evidence="8" id="KW-0902">Two-component regulatory system</keyword>
<dbReference type="PRINTS" id="PR00344">
    <property type="entry name" value="BCTRLSENSOR"/>
</dbReference>
<feature type="transmembrane region" description="Helical" evidence="13">
    <location>
        <begin position="143"/>
        <end position="160"/>
    </location>
</feature>
<protein>
    <recommendedName>
        <fullName evidence="10">Sensory/regulatory protein RpfC</fullName>
        <ecNumber evidence="2">2.7.13.3</ecNumber>
    </recommendedName>
</protein>
<reference evidence="16 17" key="1">
    <citation type="submission" date="2015-09" db="EMBL/GenBank/DDBJ databases">
        <title>Draft Genome Sequence of Pseudoalteromonas lipolytica UCD-48B.</title>
        <authorList>
            <person name="Krusor M."/>
            <person name="Coil D.A."/>
            <person name="Lang J.M."/>
            <person name="Eisen J.A."/>
            <person name="Alexiev A."/>
        </authorList>
    </citation>
    <scope>NUCLEOTIDE SEQUENCE [LARGE SCALE GENOMIC DNA]</scope>
    <source>
        <strain evidence="16 17">UCD-48B</strain>
    </source>
</reference>
<dbReference type="CDD" id="cd17546">
    <property type="entry name" value="REC_hyHK_CKI1_RcsC-like"/>
    <property type="match status" value="1"/>
</dbReference>
<evidence type="ECO:0000256" key="6">
    <source>
        <dbReference type="ARBA" id="ARBA00022777"/>
    </source>
</evidence>
<dbReference type="PROSITE" id="PS50109">
    <property type="entry name" value="HIS_KIN"/>
    <property type="match status" value="1"/>
</dbReference>
<dbReference type="Gene3D" id="3.30.565.10">
    <property type="entry name" value="Histidine kinase-like ATPase, C-terminal domain"/>
    <property type="match status" value="1"/>
</dbReference>
<proteinExistence type="predicted"/>
<dbReference type="PATRIC" id="fig|570156.3.peg.1747"/>
<evidence type="ECO:0000313" key="16">
    <source>
        <dbReference type="EMBL" id="KPM80804.1"/>
    </source>
</evidence>
<feature type="transmembrane region" description="Helical" evidence="13">
    <location>
        <begin position="46"/>
        <end position="71"/>
    </location>
</feature>
<dbReference type="SUPFAM" id="SSF55874">
    <property type="entry name" value="ATPase domain of HSP90 chaperone/DNA topoisomerase II/histidine kinase"/>
    <property type="match status" value="1"/>
</dbReference>
<keyword evidence="13" id="KW-0812">Transmembrane</keyword>
<dbReference type="CDD" id="cd00082">
    <property type="entry name" value="HisKA"/>
    <property type="match status" value="1"/>
</dbReference>
<evidence type="ECO:0000256" key="11">
    <source>
        <dbReference type="PROSITE-ProRule" id="PRU00169"/>
    </source>
</evidence>
<evidence type="ECO:0000256" key="7">
    <source>
        <dbReference type="ARBA" id="ARBA00022840"/>
    </source>
</evidence>
<keyword evidence="6 16" id="KW-0418">Kinase</keyword>
<dbReference type="Pfam" id="PF00512">
    <property type="entry name" value="HisKA"/>
    <property type="match status" value="1"/>
</dbReference>
<feature type="transmembrane region" description="Helical" evidence="13">
    <location>
        <begin position="107"/>
        <end position="137"/>
    </location>
</feature>
<dbReference type="InterPro" id="IPR004358">
    <property type="entry name" value="Sig_transdc_His_kin-like_C"/>
</dbReference>
<dbReference type="PANTHER" id="PTHR45339:SF1">
    <property type="entry name" value="HYBRID SIGNAL TRANSDUCTION HISTIDINE KINASE J"/>
    <property type="match status" value="1"/>
</dbReference>
<organism evidence="16 17">
    <name type="scientific">Pseudoalteromonas lipolytica</name>
    <dbReference type="NCBI Taxonomy" id="570156"/>
    <lineage>
        <taxon>Bacteria</taxon>
        <taxon>Pseudomonadati</taxon>
        <taxon>Pseudomonadota</taxon>
        <taxon>Gammaproteobacteria</taxon>
        <taxon>Alteromonadales</taxon>
        <taxon>Pseudoalteromonadaceae</taxon>
        <taxon>Pseudoalteromonas</taxon>
    </lineage>
</organism>
<dbReference type="GO" id="GO:0005524">
    <property type="term" value="F:ATP binding"/>
    <property type="evidence" value="ECO:0007669"/>
    <property type="project" value="UniProtKB-KW"/>
</dbReference>
<evidence type="ECO:0000256" key="1">
    <source>
        <dbReference type="ARBA" id="ARBA00000085"/>
    </source>
</evidence>
<dbReference type="InterPro" id="IPR001789">
    <property type="entry name" value="Sig_transdc_resp-reg_receiver"/>
</dbReference>
<dbReference type="CDD" id="cd12914">
    <property type="entry name" value="PDC1_DGC_like"/>
    <property type="match status" value="1"/>
</dbReference>
<keyword evidence="3 11" id="KW-0597">Phosphoprotein</keyword>
<evidence type="ECO:0000259" key="14">
    <source>
        <dbReference type="PROSITE" id="PS50109"/>
    </source>
</evidence>
<evidence type="ECO:0000256" key="9">
    <source>
        <dbReference type="ARBA" id="ARBA00064003"/>
    </source>
</evidence>
<dbReference type="InterPro" id="IPR036890">
    <property type="entry name" value="HATPase_C_sf"/>
</dbReference>
<dbReference type="EC" id="2.7.13.3" evidence="2"/>
<dbReference type="Pfam" id="PF02518">
    <property type="entry name" value="HATPase_c"/>
    <property type="match status" value="1"/>
</dbReference>
<dbReference type="SMART" id="SM00387">
    <property type="entry name" value="HATPase_c"/>
    <property type="match status" value="1"/>
</dbReference>
<evidence type="ECO:0000313" key="17">
    <source>
        <dbReference type="Proteomes" id="UP000050378"/>
    </source>
</evidence>
<keyword evidence="5" id="KW-0547">Nucleotide-binding</keyword>
<dbReference type="PROSITE" id="PS50110">
    <property type="entry name" value="RESPONSE_REGULATORY"/>
    <property type="match status" value="1"/>
</dbReference>
<dbReference type="Proteomes" id="UP000050378">
    <property type="component" value="Unassembled WGS sequence"/>
</dbReference>
<dbReference type="Gene3D" id="6.10.340.10">
    <property type="match status" value="1"/>
</dbReference>
<feature type="transmembrane region" description="Helical" evidence="13">
    <location>
        <begin position="12"/>
        <end position="34"/>
    </location>
</feature>
<accession>A0A0P7E4X0</accession>
<feature type="transmembrane region" description="Helical" evidence="13">
    <location>
        <begin position="439"/>
        <end position="461"/>
    </location>
</feature>
<dbReference type="OrthoDB" id="9810730at2"/>
<dbReference type="SUPFAM" id="SSF47384">
    <property type="entry name" value="Homodimeric domain of signal transducing histidine kinase"/>
    <property type="match status" value="1"/>
</dbReference>
<dbReference type="SMART" id="SM00388">
    <property type="entry name" value="HisKA"/>
    <property type="match status" value="1"/>
</dbReference>
<dbReference type="Gene3D" id="3.30.450.20">
    <property type="entry name" value="PAS domain"/>
    <property type="match status" value="1"/>
</dbReference>
<dbReference type="SMART" id="SM00448">
    <property type="entry name" value="REC"/>
    <property type="match status" value="1"/>
</dbReference>
<dbReference type="STRING" id="570156.AOG27_19110"/>
<dbReference type="EMBL" id="LJTC01000015">
    <property type="protein sequence ID" value="KPM80804.1"/>
    <property type="molecule type" value="Genomic_DNA"/>
</dbReference>
<feature type="transmembrane region" description="Helical" evidence="13">
    <location>
        <begin position="172"/>
        <end position="192"/>
    </location>
</feature>
<evidence type="ECO:0000256" key="12">
    <source>
        <dbReference type="SAM" id="Coils"/>
    </source>
</evidence>
<keyword evidence="12" id="KW-0175">Coiled coil</keyword>
<gene>
    <name evidence="16" type="ORF">AOG27_19110</name>
</gene>
<dbReference type="InterPro" id="IPR005467">
    <property type="entry name" value="His_kinase_dom"/>
</dbReference>
<dbReference type="FunFam" id="1.10.287.130:FF:000002">
    <property type="entry name" value="Two-component osmosensing histidine kinase"/>
    <property type="match status" value="1"/>
</dbReference>
<keyword evidence="13" id="KW-0472">Membrane</keyword>
<dbReference type="SUPFAM" id="SSF52172">
    <property type="entry name" value="CheY-like"/>
    <property type="match status" value="1"/>
</dbReference>
<sequence>MPFLLQNKPFYINFLAALLLGCIAGLVNLLPVFFLDSSEFLLGQFFVILSLLLLGWRYAIITFIISTGFIFYRWGHAWPSIVFALELIFLQLYCLSKARPVFLRGMLFWFVIGSPILWVFGHYFLALPTLTLLIALAKYCLNAVIYLSVIDLLSFFFSRYSWHKYYSSLDKILNYVVSLLVILVVILTSIVLTNNHYARIEYEVNAQLNEKANEIARVIDSHLEHHKKGVVLTAKSIAHGLPKQVALENMANLYPDFRTQIITDAFADVTHFYPQSLAVSLQQSNIRANVSDRDYFIHAPSNKQGYISTIFKGRGFGSLPIVAVSAPIYIEDMFTGVVEGSLMFDYFASLRPSLFSHQGDLLILDAANKVVFSTIDDFKEMQQLSNEEIDSFANEERFIIFDAHNEQQYYAKQARLADHNWMVMTMLNRKHANDVAVNAWGQSLVMIIFIILLTSVFITQLSRWLTTPIRKLAEQIDKFEPENADTDTYLPQTWLEVSRLQSQFSSLANKLALSFNRLHQANHENELLNVRLKDFNAQLEKQVDDKTNELVEAVRAANNANRTKSQFLANMSHEIRTPLNGILGMTQLLLDNKDLAEEEHEELVMIHQSANNLLLILNDILDFSKIEAGALKLEYRAVEITKLLEQIAKVFSSTSVKKGVTFKLNISDSVPSCISLDPLRFSQVINNILSNAGKFTESGDITMSCTMVNDRMQISIRDTGIGISSEQQAKLFTEFTQADISTTRKYGGTGLGLTISKRIIELMAGELKLTSQEGVGSEFTITMPVIISNSASVDNQSTATPQLAGLNILLVEDNPVNQIVLKKMLRSTQCNLKQANDGLEALEILQSYQADIILMDCQMPNMDGYQCTKEIKQNPHLYGQAIIIAITANAFEEDQQRCLVAGMDDFISKPINKDQLYACLNKWLKALLNEQQ</sequence>
<feature type="domain" description="Histidine kinase" evidence="14">
    <location>
        <begin position="570"/>
        <end position="787"/>
    </location>
</feature>
<feature type="transmembrane region" description="Helical" evidence="13">
    <location>
        <begin position="77"/>
        <end position="95"/>
    </location>
</feature>
<keyword evidence="7" id="KW-0067">ATP-binding</keyword>
<evidence type="ECO:0000256" key="10">
    <source>
        <dbReference type="ARBA" id="ARBA00068150"/>
    </source>
</evidence>
<dbReference type="Gene3D" id="3.40.50.2300">
    <property type="match status" value="1"/>
</dbReference>
<dbReference type="Pfam" id="PF00072">
    <property type="entry name" value="Response_reg"/>
    <property type="match status" value="1"/>
</dbReference>
<dbReference type="PANTHER" id="PTHR45339">
    <property type="entry name" value="HYBRID SIGNAL TRANSDUCTION HISTIDINE KINASE J"/>
    <property type="match status" value="1"/>
</dbReference>
<evidence type="ECO:0000256" key="4">
    <source>
        <dbReference type="ARBA" id="ARBA00022679"/>
    </source>
</evidence>
<dbReference type="GO" id="GO:0000155">
    <property type="term" value="F:phosphorelay sensor kinase activity"/>
    <property type="evidence" value="ECO:0007669"/>
    <property type="project" value="InterPro"/>
</dbReference>
<dbReference type="CDD" id="cd16922">
    <property type="entry name" value="HATPase_EvgS-ArcB-TorS-like"/>
    <property type="match status" value="1"/>
</dbReference>
<dbReference type="InterPro" id="IPR036097">
    <property type="entry name" value="HisK_dim/P_sf"/>
</dbReference>
<dbReference type="FunFam" id="3.30.565.10:FF:000010">
    <property type="entry name" value="Sensor histidine kinase RcsC"/>
    <property type="match status" value="1"/>
</dbReference>
<feature type="coiled-coil region" evidence="12">
    <location>
        <begin position="518"/>
        <end position="563"/>
    </location>
</feature>
<dbReference type="InterPro" id="IPR003594">
    <property type="entry name" value="HATPase_dom"/>
</dbReference>
<feature type="domain" description="Response regulatory" evidence="15">
    <location>
        <begin position="807"/>
        <end position="924"/>
    </location>
</feature>
<evidence type="ECO:0000256" key="2">
    <source>
        <dbReference type="ARBA" id="ARBA00012438"/>
    </source>
</evidence>
<comment type="subunit">
    <text evidence="9">At low DSF concentrations, interacts with RpfF.</text>
</comment>
<evidence type="ECO:0000256" key="13">
    <source>
        <dbReference type="SAM" id="Phobius"/>
    </source>
</evidence>
<comment type="caution">
    <text evidence="16">The sequence shown here is derived from an EMBL/GenBank/DDBJ whole genome shotgun (WGS) entry which is preliminary data.</text>
</comment>
<evidence type="ECO:0000259" key="15">
    <source>
        <dbReference type="PROSITE" id="PS50110"/>
    </source>
</evidence>
<keyword evidence="13" id="KW-1133">Transmembrane helix</keyword>
<dbReference type="InterPro" id="IPR003661">
    <property type="entry name" value="HisK_dim/P_dom"/>
</dbReference>
<feature type="modified residue" description="4-aspartylphosphate" evidence="11">
    <location>
        <position position="856"/>
    </location>
</feature>
<evidence type="ECO:0000256" key="5">
    <source>
        <dbReference type="ARBA" id="ARBA00022741"/>
    </source>
</evidence>
<dbReference type="InterPro" id="IPR011006">
    <property type="entry name" value="CheY-like_superfamily"/>
</dbReference>
<dbReference type="Gene3D" id="1.10.287.130">
    <property type="match status" value="1"/>
</dbReference>
<dbReference type="AlphaFoldDB" id="A0A0P7E4X0"/>
<evidence type="ECO:0000256" key="8">
    <source>
        <dbReference type="ARBA" id="ARBA00023012"/>
    </source>
</evidence>
<keyword evidence="4" id="KW-0808">Transferase</keyword>
<evidence type="ECO:0000256" key="3">
    <source>
        <dbReference type="ARBA" id="ARBA00022553"/>
    </source>
</evidence>
<comment type="catalytic activity">
    <reaction evidence="1">
        <text>ATP + protein L-histidine = ADP + protein N-phospho-L-histidine.</text>
        <dbReference type="EC" id="2.7.13.3"/>
    </reaction>
</comment>